<accession>A0A1Y1IFK6</accession>
<evidence type="ECO:0000256" key="5">
    <source>
        <dbReference type="SAM" id="Coils"/>
    </source>
</evidence>
<feature type="domain" description="GTD-binding" evidence="8">
    <location>
        <begin position="264"/>
        <end position="362"/>
    </location>
</feature>
<keyword evidence="10" id="KW-1185">Reference proteome</keyword>
<evidence type="ECO:0000256" key="7">
    <source>
        <dbReference type="SAM" id="Phobius"/>
    </source>
</evidence>
<dbReference type="EMBL" id="DF237307">
    <property type="protein sequence ID" value="GAQ87517.1"/>
    <property type="molecule type" value="Genomic_DNA"/>
</dbReference>
<gene>
    <name evidence="9" type="ORF">KFL_003580100</name>
</gene>
<organism evidence="9 10">
    <name type="scientific">Klebsormidium nitens</name>
    <name type="common">Green alga</name>
    <name type="synonym">Ulothrix nitens</name>
    <dbReference type="NCBI Taxonomy" id="105231"/>
    <lineage>
        <taxon>Eukaryota</taxon>
        <taxon>Viridiplantae</taxon>
        <taxon>Streptophyta</taxon>
        <taxon>Klebsormidiophyceae</taxon>
        <taxon>Klebsormidiales</taxon>
        <taxon>Klebsormidiaceae</taxon>
        <taxon>Klebsormidium</taxon>
    </lineage>
</organism>
<feature type="compositionally biased region" description="Polar residues" evidence="6">
    <location>
        <begin position="623"/>
        <end position="632"/>
    </location>
</feature>
<feature type="coiled-coil region" evidence="5">
    <location>
        <begin position="280"/>
        <end position="357"/>
    </location>
</feature>
<feature type="compositionally biased region" description="Basic and acidic residues" evidence="6">
    <location>
        <begin position="825"/>
        <end position="837"/>
    </location>
</feature>
<feature type="region of interest" description="Disordered" evidence="6">
    <location>
        <begin position="460"/>
        <end position="516"/>
    </location>
</feature>
<dbReference type="GO" id="GO:0016020">
    <property type="term" value="C:membrane"/>
    <property type="evidence" value="ECO:0007669"/>
    <property type="project" value="UniProtKB-SubCell"/>
</dbReference>
<keyword evidence="3 7" id="KW-1133">Transmembrane helix</keyword>
<feature type="region of interest" description="Disordered" evidence="6">
    <location>
        <begin position="623"/>
        <end position="748"/>
    </location>
</feature>
<dbReference type="Proteomes" id="UP000054558">
    <property type="component" value="Unassembled WGS sequence"/>
</dbReference>
<keyword evidence="4 7" id="KW-0472">Membrane</keyword>
<name>A0A1Y1IFK6_KLENI</name>
<evidence type="ECO:0000259" key="8">
    <source>
        <dbReference type="PROSITE" id="PS51775"/>
    </source>
</evidence>
<feature type="region of interest" description="Disordered" evidence="6">
    <location>
        <begin position="806"/>
        <end position="852"/>
    </location>
</feature>
<evidence type="ECO:0000256" key="4">
    <source>
        <dbReference type="ARBA" id="ARBA00023136"/>
    </source>
</evidence>
<feature type="compositionally biased region" description="Low complexity" evidence="6">
    <location>
        <begin position="91"/>
        <end position="102"/>
    </location>
</feature>
<keyword evidence="5" id="KW-0175">Coiled coil</keyword>
<protein>
    <recommendedName>
        <fullName evidence="8">GTD-binding domain-containing protein</fullName>
    </recommendedName>
</protein>
<dbReference type="AlphaFoldDB" id="A0A1Y1IFK6"/>
<feature type="compositionally biased region" description="Polar residues" evidence="6">
    <location>
        <begin position="843"/>
        <end position="852"/>
    </location>
</feature>
<feature type="transmembrane region" description="Helical" evidence="7">
    <location>
        <begin position="39"/>
        <end position="67"/>
    </location>
</feature>
<evidence type="ECO:0000256" key="6">
    <source>
        <dbReference type="SAM" id="MobiDB-lite"/>
    </source>
</evidence>
<evidence type="ECO:0000256" key="2">
    <source>
        <dbReference type="ARBA" id="ARBA00022692"/>
    </source>
</evidence>
<feature type="compositionally biased region" description="Basic and acidic residues" evidence="6">
    <location>
        <begin position="700"/>
        <end position="714"/>
    </location>
</feature>
<dbReference type="InterPro" id="IPR007656">
    <property type="entry name" value="GTD-bd"/>
</dbReference>
<keyword evidence="2 7" id="KW-0812">Transmembrane</keyword>
<evidence type="ECO:0000313" key="10">
    <source>
        <dbReference type="Proteomes" id="UP000054558"/>
    </source>
</evidence>
<sequence>MKLSYKKAECLPASQELAERPSNAQMVPRMAAVLRRLSAIVLGVLELVLAAITLLRVVVVVGIALAARVLAYPPACTAVCLCCGQQLHSQSQGAEQGSSGRGVRATATADCEGEHPRGAMHATSYSSSRADSCGKETNGVSDSAKVPRCQAWSQDHSLFDQKVDCLERRDALRGLACAVRRECRSTAVPARGDSPSGQDCLMRGTCGAHEGGPTSPAVVLSSMQTKSTPAGMSLQLSLAVDIGRGACPSNQCTHADTLAGHVAPGSCSGAVGASGQWPSVEELQQELDEERSAAEEAAAEALRMITRLQSEKAALAAQLRQAAQREQEAALQHGALVDALEGAIAQLEQERAARHREKRHHRARFEAHGARWQPGCARLALLDAWHEGGAVPVQVQPVLLGGPHGGVERGAPGLLLATAAEDAQWPRCEPKEGAQLTEVNEMGGRLHSGGHKAIASGVVEEEGGREAPAQQTAHDGAESGGEALQSGGKLSDASPELGSQRTNADEGLVGNKGGSGAGVLQRHVSLVSHPVEDEWPDRECGGTAALEQEAGEAGGKEQSPLQPGATGVGLAAVVGASQQDYSPDRAQPQPGSCSEGDQAEIVLQQQPGREVARASRCEVGCQENSSDCTSTERCGKPGGISKADCGSSRRGGSPLKLPEEGVSEPMSDWLLSIGGQEARQSRQENGDHADRSNEGACNGRIRETDHALVRKREASVLQEQQENGGGVPSPATSESKAADSAHRKQQAVELADPGCSVVAAGGAVSGELAGKLASRRKWEQMWEEKGRHLWSSPSVAIKERPVRGGVRRSLFGEGSQDNTTGKAGSIRDRYDSAEQNEHCSPGDTLTATSMQRPEIVTSATQPHTPDSLSTELARKLASRRKWEVSSEVTKSSA</sequence>
<feature type="compositionally biased region" description="Basic and acidic residues" evidence="6">
    <location>
        <begin position="679"/>
        <end position="693"/>
    </location>
</feature>
<evidence type="ECO:0000256" key="3">
    <source>
        <dbReference type="ARBA" id="ARBA00022989"/>
    </source>
</evidence>
<evidence type="ECO:0000313" key="9">
    <source>
        <dbReference type="EMBL" id="GAQ87517.1"/>
    </source>
</evidence>
<evidence type="ECO:0000256" key="1">
    <source>
        <dbReference type="ARBA" id="ARBA00004370"/>
    </source>
</evidence>
<dbReference type="Pfam" id="PF04576">
    <property type="entry name" value="Zein-binding"/>
    <property type="match status" value="1"/>
</dbReference>
<dbReference type="GO" id="GO:0080115">
    <property type="term" value="F:myosin XI tail binding"/>
    <property type="evidence" value="ECO:0007669"/>
    <property type="project" value="UniProtKB-ARBA"/>
</dbReference>
<proteinExistence type="predicted"/>
<comment type="subcellular location">
    <subcellularLocation>
        <location evidence="1">Membrane</location>
    </subcellularLocation>
</comment>
<feature type="region of interest" description="Disordered" evidence="6">
    <location>
        <begin position="91"/>
        <end position="130"/>
    </location>
</feature>
<dbReference type="PROSITE" id="PS51775">
    <property type="entry name" value="GTD_BINDING"/>
    <property type="match status" value="1"/>
</dbReference>
<reference evidence="9 10" key="1">
    <citation type="journal article" date="2014" name="Nat. Commun.">
        <title>Klebsormidium flaccidum genome reveals primary factors for plant terrestrial adaptation.</title>
        <authorList>
            <person name="Hori K."/>
            <person name="Maruyama F."/>
            <person name="Fujisawa T."/>
            <person name="Togashi T."/>
            <person name="Yamamoto N."/>
            <person name="Seo M."/>
            <person name="Sato S."/>
            <person name="Yamada T."/>
            <person name="Mori H."/>
            <person name="Tajima N."/>
            <person name="Moriyama T."/>
            <person name="Ikeuchi M."/>
            <person name="Watanabe M."/>
            <person name="Wada H."/>
            <person name="Kobayashi K."/>
            <person name="Saito M."/>
            <person name="Masuda T."/>
            <person name="Sasaki-Sekimoto Y."/>
            <person name="Mashiguchi K."/>
            <person name="Awai K."/>
            <person name="Shimojima M."/>
            <person name="Masuda S."/>
            <person name="Iwai M."/>
            <person name="Nobusawa T."/>
            <person name="Narise T."/>
            <person name="Kondo S."/>
            <person name="Saito H."/>
            <person name="Sato R."/>
            <person name="Murakawa M."/>
            <person name="Ihara Y."/>
            <person name="Oshima-Yamada Y."/>
            <person name="Ohtaka K."/>
            <person name="Satoh M."/>
            <person name="Sonobe K."/>
            <person name="Ishii M."/>
            <person name="Ohtani R."/>
            <person name="Kanamori-Sato M."/>
            <person name="Honoki R."/>
            <person name="Miyazaki D."/>
            <person name="Mochizuki H."/>
            <person name="Umetsu J."/>
            <person name="Higashi K."/>
            <person name="Shibata D."/>
            <person name="Kamiya Y."/>
            <person name="Sato N."/>
            <person name="Nakamura Y."/>
            <person name="Tabata S."/>
            <person name="Ida S."/>
            <person name="Kurokawa K."/>
            <person name="Ohta H."/>
        </authorList>
    </citation>
    <scope>NUCLEOTIDE SEQUENCE [LARGE SCALE GENOMIC DNA]</scope>
    <source>
        <strain evidence="9 10">NIES-2285</strain>
    </source>
</reference>